<proteinExistence type="predicted"/>
<dbReference type="VEuPathDB" id="MicrosporidiaDB:AAJ76_470004597"/>
<evidence type="ECO:0000313" key="1">
    <source>
        <dbReference type="EMBL" id="KKO74747.1"/>
    </source>
</evidence>
<evidence type="ECO:0000313" key="2">
    <source>
        <dbReference type="Proteomes" id="UP000034350"/>
    </source>
</evidence>
<gene>
    <name evidence="1" type="ORF">AAJ76_470004597</name>
</gene>
<reference evidence="1 2" key="1">
    <citation type="journal article" date="2015" name="Environ. Microbiol.">
        <title>Genome analyses suggest the presence of polyploidy and recent human-driven expansions in eight global populations of the honeybee pathogen Nosema ceranae.</title>
        <authorList>
            <person name="Pelin A."/>
            <person name="Selman M."/>
            <person name="Aris-Brosou S."/>
            <person name="Farinelli L."/>
            <person name="Corradi N."/>
        </authorList>
    </citation>
    <scope>NUCLEOTIDE SEQUENCE [LARGE SCALE GENOMIC DNA]</scope>
    <source>
        <strain evidence="1 2">PA08 1199</strain>
    </source>
</reference>
<keyword evidence="2" id="KW-1185">Reference proteome</keyword>
<dbReference type="VEuPathDB" id="MicrosporidiaDB:NCER_102588"/>
<dbReference type="VEuPathDB" id="MicrosporidiaDB:G9O61_00g005630"/>
<name>A0A0F9YQ08_9MICR</name>
<dbReference type="EMBL" id="JPQZ01000047">
    <property type="protein sequence ID" value="KKO74747.1"/>
    <property type="molecule type" value="Genomic_DNA"/>
</dbReference>
<comment type="caution">
    <text evidence="1">The sequence shown here is derived from an EMBL/GenBank/DDBJ whole genome shotgun (WGS) entry which is preliminary data.</text>
</comment>
<dbReference type="VEuPathDB" id="MicrosporidiaDB:NCER_101583"/>
<organism evidence="1 2">
    <name type="scientific">Vairimorpha ceranae</name>
    <dbReference type="NCBI Taxonomy" id="40302"/>
    <lineage>
        <taxon>Eukaryota</taxon>
        <taxon>Fungi</taxon>
        <taxon>Fungi incertae sedis</taxon>
        <taxon>Microsporidia</taxon>
        <taxon>Nosematidae</taxon>
        <taxon>Vairimorpha</taxon>
    </lineage>
</organism>
<dbReference type="Proteomes" id="UP000034350">
    <property type="component" value="Unassembled WGS sequence"/>
</dbReference>
<dbReference type="GeneID" id="36320681"/>
<dbReference type="AlphaFoldDB" id="A0A0F9YQ08"/>
<sequence>MKITLLVIFFAHLKSSKNIYDNLLDIVKQKIKTKEYYLIDLEKRYHVFEVRIYDNKINFLEYIKEAYGSKFSYAITRKVKYNTPDEAIKAICDYHLSSNLNISKKITLISKFNFCTSRHEIKFNLENFFYNGVEPDFFARLYDNNKQKQIRELCLSFIRNKTVDLNLCFFVGKYSINDTIQCFEEENKIQISFPVKLRNLMLFFKIDVKDLYTVEEQYTSELIKLHKNNSNNNICTEICTLITKIFTFSDFVSHFKLLNEVNDDAEKKKLREMLSRNIEKKLFTVMFLEKDIFFKNSGTLFCYSYDNPLEIKGNCQHISKEAYQDCIEILKLSTEAKAFDFVQYKIIFHKFKNENLLNHLLYKICERPGSGSYIILMQILGHYKILNESEVIFFTRSINENNREQMIAFLQNFFTKEKLSKIHFMMTAVSEKVNNLLYTLIYKEAEEYFSIYKKSDIFNIEFFNDIRKFSDLYLCLNNKTLYDFYSILIGNSRSIITLGAKTLSQLFESIALLTNLDVRYRIGGKHVYFFKVEAEKMFQILNIDNPENLENYVESLIK</sequence>
<protein>
    <submittedName>
        <fullName evidence="1">Uncharacterized protein</fullName>
    </submittedName>
</protein>
<accession>A0A0F9YQ08</accession>
<dbReference type="RefSeq" id="XP_024330489.1">
    <property type="nucleotide sequence ID" value="XM_024475734.1"/>
</dbReference>